<dbReference type="AlphaFoldDB" id="A0A6G1FW15"/>
<keyword evidence="3" id="KW-0732">Signal</keyword>
<accession>A0A6G1FW15</accession>
<evidence type="ECO:0000313" key="13">
    <source>
        <dbReference type="Proteomes" id="UP000504638"/>
    </source>
</evidence>
<dbReference type="GeneID" id="54423181"/>
<dbReference type="InterPro" id="IPR001969">
    <property type="entry name" value="Aspartic_peptidase_AS"/>
</dbReference>
<feature type="active site" evidence="8">
    <location>
        <position position="227"/>
    </location>
</feature>
<dbReference type="RefSeq" id="XP_033531549.1">
    <property type="nucleotide sequence ID" value="XM_033682611.1"/>
</dbReference>
<evidence type="ECO:0000256" key="7">
    <source>
        <dbReference type="ARBA" id="ARBA00068059"/>
    </source>
</evidence>
<organism evidence="12">
    <name type="scientific">Eremomyces bilateralis CBS 781.70</name>
    <dbReference type="NCBI Taxonomy" id="1392243"/>
    <lineage>
        <taxon>Eukaryota</taxon>
        <taxon>Fungi</taxon>
        <taxon>Dikarya</taxon>
        <taxon>Ascomycota</taxon>
        <taxon>Pezizomycotina</taxon>
        <taxon>Dothideomycetes</taxon>
        <taxon>Dothideomycetes incertae sedis</taxon>
        <taxon>Eremomycetales</taxon>
        <taxon>Eremomycetaceae</taxon>
        <taxon>Eremomyces</taxon>
    </lineage>
</organism>
<feature type="region of interest" description="Disordered" evidence="10">
    <location>
        <begin position="373"/>
        <end position="397"/>
    </location>
</feature>
<evidence type="ECO:0000256" key="3">
    <source>
        <dbReference type="ARBA" id="ARBA00022729"/>
    </source>
</evidence>
<reference evidence="14" key="3">
    <citation type="submission" date="2025-04" db="UniProtKB">
        <authorList>
            <consortium name="RefSeq"/>
        </authorList>
    </citation>
    <scope>IDENTIFICATION</scope>
    <source>
        <strain evidence="14">CBS 781.70</strain>
    </source>
</reference>
<evidence type="ECO:0000256" key="2">
    <source>
        <dbReference type="ARBA" id="ARBA00022670"/>
    </source>
</evidence>
<keyword evidence="4 9" id="KW-0064">Aspartyl protease</keyword>
<dbReference type="Gene3D" id="2.40.70.10">
    <property type="entry name" value="Acid Proteases"/>
    <property type="match status" value="2"/>
</dbReference>
<keyword evidence="5 9" id="KW-0378">Hydrolase</keyword>
<dbReference type="GO" id="GO:0006508">
    <property type="term" value="P:proteolysis"/>
    <property type="evidence" value="ECO:0007669"/>
    <property type="project" value="UniProtKB-KW"/>
</dbReference>
<evidence type="ECO:0000313" key="14">
    <source>
        <dbReference type="RefSeq" id="XP_033531549.1"/>
    </source>
</evidence>
<evidence type="ECO:0000313" key="12">
    <source>
        <dbReference type="EMBL" id="KAF1809918.1"/>
    </source>
</evidence>
<evidence type="ECO:0000259" key="11">
    <source>
        <dbReference type="PROSITE" id="PS51767"/>
    </source>
</evidence>
<dbReference type="InterPro" id="IPR033121">
    <property type="entry name" value="PEPTIDASE_A1"/>
</dbReference>
<dbReference type="InterPro" id="IPR001461">
    <property type="entry name" value="Aspartic_peptidase_A1"/>
</dbReference>
<evidence type="ECO:0000256" key="8">
    <source>
        <dbReference type="PIRSR" id="PIRSR601461-1"/>
    </source>
</evidence>
<evidence type="ECO:0000256" key="9">
    <source>
        <dbReference type="RuleBase" id="RU000454"/>
    </source>
</evidence>
<protein>
    <recommendedName>
        <fullName evidence="7">Probable aspartic-type endopeptidase OPSB</fullName>
    </recommendedName>
    <alternativeName>
        <fullName evidence="6">Probable aspartic-type endopeptidase opsB</fullName>
    </alternativeName>
</protein>
<gene>
    <name evidence="12 14" type="ORF">P152DRAFT_509008</name>
</gene>
<dbReference type="PANTHER" id="PTHR47966">
    <property type="entry name" value="BETA-SITE APP-CLEAVING ENZYME, ISOFORM A-RELATED"/>
    <property type="match status" value="1"/>
</dbReference>
<feature type="compositionally biased region" description="Polar residues" evidence="10">
    <location>
        <begin position="379"/>
        <end position="388"/>
    </location>
</feature>
<dbReference type="PROSITE" id="PS00141">
    <property type="entry name" value="ASP_PROTEASE"/>
    <property type="match status" value="1"/>
</dbReference>
<dbReference type="PRINTS" id="PR00792">
    <property type="entry name" value="PEPSIN"/>
</dbReference>
<feature type="active site" evidence="8">
    <location>
        <position position="36"/>
    </location>
</feature>
<dbReference type="InterPro" id="IPR021109">
    <property type="entry name" value="Peptidase_aspartic_dom_sf"/>
</dbReference>
<keyword evidence="2 9" id="KW-0645">Protease</keyword>
<proteinExistence type="inferred from homology"/>
<feature type="domain" description="Peptidase A1" evidence="11">
    <location>
        <begin position="18"/>
        <end position="337"/>
    </location>
</feature>
<keyword evidence="13" id="KW-1185">Reference proteome</keyword>
<dbReference type="FunFam" id="2.40.70.10:FF:000011">
    <property type="entry name" value="Aspartic protease"/>
    <property type="match status" value="1"/>
</dbReference>
<comment type="similarity">
    <text evidence="1 9">Belongs to the peptidase A1 family.</text>
</comment>
<dbReference type="EMBL" id="ML975169">
    <property type="protein sequence ID" value="KAF1809918.1"/>
    <property type="molecule type" value="Genomic_DNA"/>
</dbReference>
<dbReference type="GO" id="GO:0004190">
    <property type="term" value="F:aspartic-type endopeptidase activity"/>
    <property type="evidence" value="ECO:0007669"/>
    <property type="project" value="UniProtKB-KW"/>
</dbReference>
<dbReference type="Pfam" id="PF00026">
    <property type="entry name" value="Asp"/>
    <property type="match status" value="1"/>
</dbReference>
<dbReference type="OrthoDB" id="771136at2759"/>
<dbReference type="InterPro" id="IPR033876">
    <property type="entry name" value="SAP-like"/>
</dbReference>
<dbReference type="SUPFAM" id="SSF50630">
    <property type="entry name" value="Acid proteases"/>
    <property type="match status" value="1"/>
</dbReference>
<evidence type="ECO:0000256" key="4">
    <source>
        <dbReference type="ARBA" id="ARBA00022750"/>
    </source>
</evidence>
<evidence type="ECO:0000256" key="1">
    <source>
        <dbReference type="ARBA" id="ARBA00007447"/>
    </source>
</evidence>
<reference evidence="12 14" key="1">
    <citation type="submission" date="2020-01" db="EMBL/GenBank/DDBJ databases">
        <authorList>
            <consortium name="DOE Joint Genome Institute"/>
            <person name="Haridas S."/>
            <person name="Albert R."/>
            <person name="Binder M."/>
            <person name="Bloem J."/>
            <person name="Labutti K."/>
            <person name="Salamov A."/>
            <person name="Andreopoulos B."/>
            <person name="Baker S.E."/>
            <person name="Barry K."/>
            <person name="Bills G."/>
            <person name="Bluhm B.H."/>
            <person name="Cannon C."/>
            <person name="Castanera R."/>
            <person name="Culley D.E."/>
            <person name="Daum C."/>
            <person name="Ezra D."/>
            <person name="Gonzalez J.B."/>
            <person name="Henrissat B."/>
            <person name="Kuo A."/>
            <person name="Liang C."/>
            <person name="Lipzen A."/>
            <person name="Lutzoni F."/>
            <person name="Magnuson J."/>
            <person name="Mondo S."/>
            <person name="Nolan M."/>
            <person name="Ohm R."/>
            <person name="Pangilinan J."/>
            <person name="Park H.-J."/>
            <person name="Ramirez L."/>
            <person name="Alfaro M."/>
            <person name="Sun H."/>
            <person name="Tritt A."/>
            <person name="Yoshinaga Y."/>
            <person name="Zwiers L.-H."/>
            <person name="Turgeon B.G."/>
            <person name="Goodwin S.B."/>
            <person name="Spatafora J.W."/>
            <person name="Crous P.W."/>
            <person name="Grigoriev I.V."/>
        </authorList>
    </citation>
    <scope>NUCLEOTIDE SEQUENCE</scope>
    <source>
        <strain evidence="12 14">CBS 781.70</strain>
    </source>
</reference>
<dbReference type="CDD" id="cd05474">
    <property type="entry name" value="SAP_like"/>
    <property type="match status" value="1"/>
</dbReference>
<dbReference type="PANTHER" id="PTHR47966:SF65">
    <property type="entry name" value="ASPARTIC-TYPE ENDOPEPTIDASE"/>
    <property type="match status" value="1"/>
</dbReference>
<evidence type="ECO:0000256" key="10">
    <source>
        <dbReference type="SAM" id="MobiDB-lite"/>
    </source>
</evidence>
<reference evidence="14" key="2">
    <citation type="submission" date="2020-04" db="EMBL/GenBank/DDBJ databases">
        <authorList>
            <consortium name="NCBI Genome Project"/>
        </authorList>
    </citation>
    <scope>NUCLEOTIDE SEQUENCE</scope>
    <source>
        <strain evidence="14">CBS 781.70</strain>
    </source>
</reference>
<evidence type="ECO:0000256" key="5">
    <source>
        <dbReference type="ARBA" id="ARBA00022801"/>
    </source>
</evidence>
<evidence type="ECO:0000256" key="6">
    <source>
        <dbReference type="ARBA" id="ARBA00067536"/>
    </source>
</evidence>
<dbReference type="Proteomes" id="UP000504638">
    <property type="component" value="Unplaced"/>
</dbReference>
<name>A0A6G1FW15_9PEZI</name>
<sequence>MPQIPLYIVTLDNQETLYLANLTIGTPGQQIQLHIDTGSSDLWVNAVPSEFCESNGRCRTGAYDANASSTYHYVNSQFDISYQDGTGASGDYVKDNVDIGGAILDGQQFGVGYESSNGNGVLGIGYPINEVAVGRAGLKPYPNVPQKLQEQGLVQSNAYSLWLNDMDANTGSILFGGVDTEKYEGELYTLPILSQSGVYVEFAIGLTEMASGGKTIFKDEVVPVLLDSGSSLIYLPNKIVDEIYDRYSVTYDTQEGYGFVECDLANSDDTIDFTFTKPTISVPMNELIFSSSSDPGSNDCVFGIAPSEGSSSVVLGDTFLRSAYVVYDLTNNEISIAATNFNSTESKIQAITNDSDGVPNAVHVDGAPSTAAVAPGTGRTASIQSDVSEASAAKATPPPTLRKEVLAGAAAMGAGLFMAS</sequence>
<dbReference type="PROSITE" id="PS51767">
    <property type="entry name" value="PEPTIDASE_A1"/>
    <property type="match status" value="1"/>
</dbReference>